<organism evidence="2 3">
    <name type="scientific">Malus baccata</name>
    <name type="common">Siberian crab apple</name>
    <name type="synonym">Pyrus baccata</name>
    <dbReference type="NCBI Taxonomy" id="106549"/>
    <lineage>
        <taxon>Eukaryota</taxon>
        <taxon>Viridiplantae</taxon>
        <taxon>Streptophyta</taxon>
        <taxon>Embryophyta</taxon>
        <taxon>Tracheophyta</taxon>
        <taxon>Spermatophyta</taxon>
        <taxon>Magnoliopsida</taxon>
        <taxon>eudicotyledons</taxon>
        <taxon>Gunneridae</taxon>
        <taxon>Pentapetalae</taxon>
        <taxon>rosids</taxon>
        <taxon>fabids</taxon>
        <taxon>Rosales</taxon>
        <taxon>Rosaceae</taxon>
        <taxon>Amygdaloideae</taxon>
        <taxon>Maleae</taxon>
        <taxon>Malus</taxon>
    </lineage>
</organism>
<gene>
    <name evidence="2" type="ORF">C1H46_033774</name>
</gene>
<dbReference type="Proteomes" id="UP000315295">
    <property type="component" value="Unassembled WGS sequence"/>
</dbReference>
<dbReference type="AlphaFoldDB" id="A0A540L2K1"/>
<comment type="caution">
    <text evidence="2">The sequence shown here is derived from an EMBL/GenBank/DDBJ whole genome shotgun (WGS) entry which is preliminary data.</text>
</comment>
<dbReference type="EMBL" id="VIEB01000798">
    <property type="protein sequence ID" value="TQD80675.1"/>
    <property type="molecule type" value="Genomic_DNA"/>
</dbReference>
<evidence type="ECO:0000313" key="3">
    <source>
        <dbReference type="Proteomes" id="UP000315295"/>
    </source>
</evidence>
<sequence length="59" mass="6658">MASDYVDSVEDAIDLEYESVGSKSETESEGDQEEDFRLSLEQNMVKWRNFGVIPVGGRL</sequence>
<accession>A0A540L2K1</accession>
<feature type="region of interest" description="Disordered" evidence="1">
    <location>
        <begin position="16"/>
        <end position="35"/>
    </location>
</feature>
<evidence type="ECO:0000313" key="2">
    <source>
        <dbReference type="EMBL" id="TQD80675.1"/>
    </source>
</evidence>
<name>A0A540L2K1_MALBA</name>
<proteinExistence type="predicted"/>
<keyword evidence="3" id="KW-1185">Reference proteome</keyword>
<reference evidence="2 3" key="1">
    <citation type="journal article" date="2019" name="G3 (Bethesda)">
        <title>Sequencing of a Wild Apple (Malus baccata) Genome Unravels the Differences Between Cultivated and Wild Apple Species Regarding Disease Resistance and Cold Tolerance.</title>
        <authorList>
            <person name="Chen X."/>
        </authorList>
    </citation>
    <scope>NUCLEOTIDE SEQUENCE [LARGE SCALE GENOMIC DNA]</scope>
    <source>
        <strain evidence="3">cv. Shandingzi</strain>
        <tissue evidence="2">Leaves</tissue>
    </source>
</reference>
<evidence type="ECO:0000256" key="1">
    <source>
        <dbReference type="SAM" id="MobiDB-lite"/>
    </source>
</evidence>
<protein>
    <submittedName>
        <fullName evidence="2">Uncharacterized protein</fullName>
    </submittedName>
</protein>